<evidence type="ECO:0000256" key="2">
    <source>
        <dbReference type="ARBA" id="ARBA00023027"/>
    </source>
</evidence>
<dbReference type="Gene3D" id="3.50.50.60">
    <property type="entry name" value="FAD/NAD(P)-binding domain"/>
    <property type="match status" value="1"/>
</dbReference>
<keyword evidence="1" id="KW-0560">Oxidoreductase</keyword>
<evidence type="ECO:0000313" key="5">
    <source>
        <dbReference type="EMBL" id="TMV10780.1"/>
    </source>
</evidence>
<organism evidence="5 6">
    <name type="scientific">Arenibacterium halophilum</name>
    <dbReference type="NCBI Taxonomy" id="2583821"/>
    <lineage>
        <taxon>Bacteria</taxon>
        <taxon>Pseudomonadati</taxon>
        <taxon>Pseudomonadota</taxon>
        <taxon>Alphaproteobacteria</taxon>
        <taxon>Rhodobacterales</taxon>
        <taxon>Paracoccaceae</taxon>
        <taxon>Arenibacterium</taxon>
    </lineage>
</organism>
<dbReference type="Pfam" id="PF01494">
    <property type="entry name" value="FAD_binding_3"/>
    <property type="match status" value="1"/>
</dbReference>
<keyword evidence="6" id="KW-1185">Reference proteome</keyword>
<dbReference type="PANTHER" id="PTHR43476">
    <property type="entry name" value="3-(3-HYDROXY-PHENYL)PROPIONATE/3-HYDROXYCINNAMIC ACID HYDROXYLASE"/>
    <property type="match status" value="1"/>
</dbReference>
<dbReference type="InterPro" id="IPR050631">
    <property type="entry name" value="PheA/TfdB_FAD_monoxygenase"/>
</dbReference>
<protein>
    <recommendedName>
        <fullName evidence="4">FAD-binding domain-containing protein</fullName>
    </recommendedName>
</protein>
<evidence type="ECO:0000259" key="4">
    <source>
        <dbReference type="Pfam" id="PF01494"/>
    </source>
</evidence>
<dbReference type="InterPro" id="IPR002938">
    <property type="entry name" value="FAD-bd"/>
</dbReference>
<reference evidence="5 6" key="1">
    <citation type="submission" date="2019-05" db="EMBL/GenBank/DDBJ databases">
        <title>Marivita sp. nov. isolated from sea sediment.</title>
        <authorList>
            <person name="Kim W."/>
        </authorList>
    </citation>
    <scope>NUCLEOTIDE SEQUENCE [LARGE SCALE GENOMIC DNA]</scope>
    <source>
        <strain evidence="5 6">CAU 1492</strain>
    </source>
</reference>
<evidence type="ECO:0000256" key="3">
    <source>
        <dbReference type="SAM" id="MobiDB-lite"/>
    </source>
</evidence>
<dbReference type="PRINTS" id="PR00420">
    <property type="entry name" value="RNGMNOXGNASE"/>
</dbReference>
<evidence type="ECO:0000256" key="1">
    <source>
        <dbReference type="ARBA" id="ARBA00023002"/>
    </source>
</evidence>
<dbReference type="SUPFAM" id="SSF51905">
    <property type="entry name" value="FAD/NAD(P)-binding domain"/>
    <property type="match status" value="1"/>
</dbReference>
<feature type="region of interest" description="Disordered" evidence="3">
    <location>
        <begin position="1"/>
        <end position="38"/>
    </location>
</feature>
<keyword evidence="2" id="KW-0520">NAD</keyword>
<feature type="domain" description="FAD-binding" evidence="4">
    <location>
        <begin position="144"/>
        <end position="359"/>
    </location>
</feature>
<dbReference type="PANTHER" id="PTHR43476:SF4">
    <property type="entry name" value="BLR0106 PROTEIN"/>
    <property type="match status" value="1"/>
</dbReference>
<comment type="caution">
    <text evidence="5">The sequence shown here is derived from an EMBL/GenBank/DDBJ whole genome shotgun (WGS) entry which is preliminary data.</text>
</comment>
<proteinExistence type="predicted"/>
<gene>
    <name evidence="5" type="ORF">FGK64_18620</name>
</gene>
<dbReference type="Proteomes" id="UP001191082">
    <property type="component" value="Unassembled WGS sequence"/>
</dbReference>
<dbReference type="Gene3D" id="3.30.9.20">
    <property type="match status" value="1"/>
</dbReference>
<accession>A0ABY2X5Q3</accession>
<name>A0ABY2X5Q3_9RHOB</name>
<feature type="compositionally biased region" description="Basic and acidic residues" evidence="3">
    <location>
        <begin position="1"/>
        <end position="12"/>
    </location>
</feature>
<dbReference type="EMBL" id="VCPC01000004">
    <property type="protein sequence ID" value="TMV10780.1"/>
    <property type="molecule type" value="Genomic_DNA"/>
</dbReference>
<dbReference type="InterPro" id="IPR036188">
    <property type="entry name" value="FAD/NAD-bd_sf"/>
</dbReference>
<evidence type="ECO:0000313" key="6">
    <source>
        <dbReference type="Proteomes" id="UP001191082"/>
    </source>
</evidence>
<sequence>MARTDRADRRLATDQGRQARQSRLADPHRQDLGLGNPSGGTDMKINIIGGGPSGLYFAYLARKWLNAPDITVYERNAPDATFGFGVVLAGAGLARLQAADAESYHRITGISKTLGNQDIILNGSTARIEGAAYGGAVERLHLLAVLQDLCKEIGVTLYHNHDVTDPSRLDDADLVIGADGANSSLRRQFETEFGTGGGQLSNAFAWYGAKLTHDRPTLSFRNAGGGAFCAHYYPYTDQMCTFVMECDKAAWDGCGFASMTDDQRQAFVENLYRDDLHGQPLISNKSEWRNFEPIWNDRWTAGHRVLIGDAVRRAHFSIGSGTRIAMEDSIALARALKDAPDTASALDSYVKARKPAADVLIGAAKESYTWYESMGAHMAQARSAHDFAFDYLTRTSRVDASRVAQDHPRFMAALRADGGVEPQTQETAG</sequence>